<evidence type="ECO:0000256" key="5">
    <source>
        <dbReference type="ARBA" id="ARBA00022679"/>
    </source>
</evidence>
<dbReference type="Pfam" id="PF00155">
    <property type="entry name" value="Aminotran_1_2"/>
    <property type="match status" value="1"/>
</dbReference>
<keyword evidence="6" id="KW-0663">Pyridoxal phosphate</keyword>
<feature type="domain" description="Aminotransferase class I/classII large" evidence="8">
    <location>
        <begin position="30"/>
        <end position="378"/>
    </location>
</feature>
<dbReference type="Gene3D" id="3.40.640.10">
    <property type="entry name" value="Type I PLP-dependent aspartate aminotransferase-like (Major domain)"/>
    <property type="match status" value="1"/>
</dbReference>
<dbReference type="PROSITE" id="PS00105">
    <property type="entry name" value="AA_TRANSFER_CLASS_1"/>
    <property type="match status" value="1"/>
</dbReference>
<organism evidence="9 10">
    <name type="scientific">Methanoculleus bourgensis</name>
    <dbReference type="NCBI Taxonomy" id="83986"/>
    <lineage>
        <taxon>Archaea</taxon>
        <taxon>Methanobacteriati</taxon>
        <taxon>Methanobacteriota</taxon>
        <taxon>Stenosarchaea group</taxon>
        <taxon>Methanomicrobia</taxon>
        <taxon>Methanomicrobiales</taxon>
        <taxon>Methanomicrobiaceae</taxon>
        <taxon>Methanoculleus</taxon>
    </lineage>
</organism>
<name>A0A0X3BHF0_9EURY</name>
<accession>A0A0X3BHF0</accession>
<comment type="similarity">
    <text evidence="2 7">Belongs to the class-I pyridoxal-phosphate-dependent aminotransferase family.</text>
</comment>
<dbReference type="KEGG" id="mema:MMAB1_0003"/>
<gene>
    <name evidence="9" type="primary">yugH</name>
    <name evidence="9" type="ORF">MMAB1_0003</name>
</gene>
<dbReference type="EMBL" id="LT158599">
    <property type="protein sequence ID" value="CVK31220.1"/>
    <property type="molecule type" value="Genomic_DNA"/>
</dbReference>
<dbReference type="CDD" id="cd00609">
    <property type="entry name" value="AAT_like"/>
    <property type="match status" value="1"/>
</dbReference>
<evidence type="ECO:0000256" key="7">
    <source>
        <dbReference type="RuleBase" id="RU000481"/>
    </source>
</evidence>
<sequence length="387" mass="42198">MLRDFVSARARAIPPSGIRRFFDIAQTMEDVISLGVGEPDFVTPWCVCEASIYSIEQGSTAYTSNKGTPQLRGAISRYLDSRFGIRYNTDEEIIVTCGVSEAADIAIRAVVDPGDEVLVAEPCYVSYTPCVSLAGGIPVTVRCRAEDEFRLTADALAESITPRTKALITNFPNNPTGGVMQEADWRAVADLLVDHDLLLISDEVYAELTYDGNHFAPAAIPELRERTITLNGFSKAFAMTGWRIGYLCAPPEISAAALKIHQYVALCAPVMGQVAAYEALRNGEAEKDAMVREYRLRRNLFVDGLNKLGLTCHLPRGAFYAFPSVESTGMTDTEFAEALLREQHVAVVPGSVLGPSGAGHVRCAYAVSRDDLKEALARMGLFLESRK</sequence>
<dbReference type="AlphaFoldDB" id="A0A0X3BHF0"/>
<proteinExistence type="inferred from homology"/>
<dbReference type="InterPro" id="IPR004838">
    <property type="entry name" value="NHTrfase_class1_PyrdxlP-BS"/>
</dbReference>
<reference evidence="9 10" key="1">
    <citation type="submission" date="2016-01" db="EMBL/GenBank/DDBJ databases">
        <authorList>
            <person name="Manzoor S."/>
        </authorList>
    </citation>
    <scope>NUCLEOTIDE SEQUENCE [LARGE SCALE GENOMIC DNA]</scope>
    <source>
        <strain evidence="9">Methanoculleus sp MAB1</strain>
    </source>
</reference>
<dbReference type="EC" id="2.6.1.-" evidence="7"/>
<keyword evidence="4 7" id="KW-0032">Aminotransferase</keyword>
<comment type="subunit">
    <text evidence="3">Homodimer.</text>
</comment>
<evidence type="ECO:0000313" key="9">
    <source>
        <dbReference type="EMBL" id="CVK31220.1"/>
    </source>
</evidence>
<evidence type="ECO:0000256" key="1">
    <source>
        <dbReference type="ARBA" id="ARBA00001933"/>
    </source>
</evidence>
<dbReference type="InterPro" id="IPR050596">
    <property type="entry name" value="AspAT/PAT-like"/>
</dbReference>
<dbReference type="InterPro" id="IPR004839">
    <property type="entry name" value="Aminotransferase_I/II_large"/>
</dbReference>
<dbReference type="InterPro" id="IPR015422">
    <property type="entry name" value="PyrdxlP-dep_Trfase_small"/>
</dbReference>
<dbReference type="GO" id="GO:0008483">
    <property type="term" value="F:transaminase activity"/>
    <property type="evidence" value="ECO:0007669"/>
    <property type="project" value="UniProtKB-KW"/>
</dbReference>
<protein>
    <recommendedName>
        <fullName evidence="7">Aminotransferase</fullName>
        <ecNumber evidence="7">2.6.1.-</ecNumber>
    </recommendedName>
</protein>
<dbReference type="PANTHER" id="PTHR46383">
    <property type="entry name" value="ASPARTATE AMINOTRANSFERASE"/>
    <property type="match status" value="1"/>
</dbReference>
<dbReference type="FunFam" id="3.40.640.10:FF:000033">
    <property type="entry name" value="Aspartate aminotransferase"/>
    <property type="match status" value="1"/>
</dbReference>
<dbReference type="GO" id="GO:0030170">
    <property type="term" value="F:pyridoxal phosphate binding"/>
    <property type="evidence" value="ECO:0007669"/>
    <property type="project" value="InterPro"/>
</dbReference>
<dbReference type="PANTHER" id="PTHR46383:SF3">
    <property type="entry name" value="ASPARTATE AMINOTRANSFERASE-RELATED"/>
    <property type="match status" value="1"/>
</dbReference>
<evidence type="ECO:0000256" key="3">
    <source>
        <dbReference type="ARBA" id="ARBA00011738"/>
    </source>
</evidence>
<evidence type="ECO:0000256" key="4">
    <source>
        <dbReference type="ARBA" id="ARBA00022576"/>
    </source>
</evidence>
<dbReference type="InterPro" id="IPR015424">
    <property type="entry name" value="PyrdxlP-dep_Trfase"/>
</dbReference>
<dbReference type="Gene3D" id="3.90.1150.10">
    <property type="entry name" value="Aspartate Aminotransferase, domain 1"/>
    <property type="match status" value="1"/>
</dbReference>
<dbReference type="Proteomes" id="UP000069850">
    <property type="component" value="Chromosome 1"/>
</dbReference>
<evidence type="ECO:0000259" key="8">
    <source>
        <dbReference type="Pfam" id="PF00155"/>
    </source>
</evidence>
<comment type="cofactor">
    <cofactor evidence="1 7">
        <name>pyridoxal 5'-phosphate</name>
        <dbReference type="ChEBI" id="CHEBI:597326"/>
    </cofactor>
</comment>
<dbReference type="InterPro" id="IPR015421">
    <property type="entry name" value="PyrdxlP-dep_Trfase_major"/>
</dbReference>
<dbReference type="GO" id="GO:0006520">
    <property type="term" value="P:amino acid metabolic process"/>
    <property type="evidence" value="ECO:0007669"/>
    <property type="project" value="InterPro"/>
</dbReference>
<keyword evidence="5 7" id="KW-0808">Transferase</keyword>
<evidence type="ECO:0000256" key="6">
    <source>
        <dbReference type="ARBA" id="ARBA00022898"/>
    </source>
</evidence>
<evidence type="ECO:0000313" key="10">
    <source>
        <dbReference type="Proteomes" id="UP000069850"/>
    </source>
</evidence>
<evidence type="ECO:0000256" key="2">
    <source>
        <dbReference type="ARBA" id="ARBA00007441"/>
    </source>
</evidence>
<dbReference type="SUPFAM" id="SSF53383">
    <property type="entry name" value="PLP-dependent transferases"/>
    <property type="match status" value="1"/>
</dbReference>